<name>A0A1L8CPG1_9PROT</name>
<keyword evidence="2" id="KW-0132">Cell division</keyword>
<protein>
    <submittedName>
        <fullName evidence="13">UDP-N-acetylmuramate: L-alanyl-gamma-D-glutamyl-meso-diaminopimelate ligase</fullName>
        <ecNumber evidence="13">6.3.2.45</ecNumber>
    </submittedName>
</protein>
<evidence type="ECO:0000256" key="6">
    <source>
        <dbReference type="ARBA" id="ARBA00022984"/>
    </source>
</evidence>
<dbReference type="SUPFAM" id="SSF51984">
    <property type="entry name" value="MurCD N-terminal domain"/>
    <property type="match status" value="1"/>
</dbReference>
<dbReference type="EC" id="6.3.2.45" evidence="13"/>
<dbReference type="GO" id="GO:0071555">
    <property type="term" value="P:cell wall organization"/>
    <property type="evidence" value="ECO:0007669"/>
    <property type="project" value="UniProtKB-KW"/>
</dbReference>
<evidence type="ECO:0000313" key="13">
    <source>
        <dbReference type="EMBL" id="GAV20816.1"/>
    </source>
</evidence>
<keyword evidence="3" id="KW-0547">Nucleotide-binding</keyword>
<dbReference type="Proteomes" id="UP000231632">
    <property type="component" value="Unassembled WGS sequence"/>
</dbReference>
<dbReference type="InterPro" id="IPR005757">
    <property type="entry name" value="Mpl"/>
</dbReference>
<keyword evidence="7" id="KW-0131">Cell cycle</keyword>
<keyword evidence="14" id="KW-1185">Reference proteome</keyword>
<comment type="caution">
    <text evidence="13">The sequence shown here is derived from an EMBL/GenBank/DDBJ whole genome shotgun (WGS) entry which is preliminary data.</text>
</comment>
<dbReference type="InterPro" id="IPR036615">
    <property type="entry name" value="Mur_ligase_C_dom_sf"/>
</dbReference>
<dbReference type="EMBL" id="BDFD01000016">
    <property type="protein sequence ID" value="GAV20816.1"/>
    <property type="molecule type" value="Genomic_DNA"/>
</dbReference>
<accession>A0A1L8CPG1</accession>
<evidence type="ECO:0000259" key="12">
    <source>
        <dbReference type="Pfam" id="PF08245"/>
    </source>
</evidence>
<feature type="chain" id="PRO_5012363370" evidence="9">
    <location>
        <begin position="17"/>
        <end position="464"/>
    </location>
</feature>
<keyword evidence="9" id="KW-0732">Signal</keyword>
<dbReference type="NCBIfam" id="TIGR01081">
    <property type="entry name" value="mpl"/>
    <property type="match status" value="1"/>
</dbReference>
<dbReference type="InterPro" id="IPR036565">
    <property type="entry name" value="Mur-like_cat_sf"/>
</dbReference>
<keyword evidence="5" id="KW-0133">Cell shape</keyword>
<dbReference type="SUPFAM" id="SSF53623">
    <property type="entry name" value="MurD-like peptide ligases, catalytic domain"/>
    <property type="match status" value="1"/>
</dbReference>
<dbReference type="Pfam" id="PF01225">
    <property type="entry name" value="Mur_ligase"/>
    <property type="match status" value="1"/>
</dbReference>
<dbReference type="Pfam" id="PF08245">
    <property type="entry name" value="Mur_ligase_M"/>
    <property type="match status" value="1"/>
</dbReference>
<dbReference type="InterPro" id="IPR004101">
    <property type="entry name" value="Mur_ligase_C"/>
</dbReference>
<dbReference type="SUPFAM" id="SSF53244">
    <property type="entry name" value="MurD-like peptide ligases, peptide-binding domain"/>
    <property type="match status" value="1"/>
</dbReference>
<proteinExistence type="predicted"/>
<evidence type="ECO:0000256" key="2">
    <source>
        <dbReference type="ARBA" id="ARBA00022618"/>
    </source>
</evidence>
<keyword evidence="1 13" id="KW-0436">Ligase</keyword>
<dbReference type="GO" id="GO:0009252">
    <property type="term" value="P:peptidoglycan biosynthetic process"/>
    <property type="evidence" value="ECO:0007669"/>
    <property type="project" value="UniProtKB-KW"/>
</dbReference>
<reference evidence="13 14" key="1">
    <citation type="journal article" date="2017" name="Arch. Microbiol.">
        <title>Mariprofundus micogutta sp. nov., a novel iron-oxidizing zetaproteobacterium isolated from a deep-sea hydrothermal field at the Bayonnaise knoll of the Izu-Ogasawara arc, and a description of Mariprofundales ord. nov. and Zetaproteobacteria classis nov.</title>
        <authorList>
            <person name="Makita H."/>
            <person name="Tanaka E."/>
            <person name="Mitsunobu S."/>
            <person name="Miyazaki M."/>
            <person name="Nunoura T."/>
            <person name="Uematsu K."/>
            <person name="Takaki Y."/>
            <person name="Nishi S."/>
            <person name="Shimamura S."/>
            <person name="Takai K."/>
        </authorList>
    </citation>
    <scope>NUCLEOTIDE SEQUENCE [LARGE SCALE GENOMIC DNA]</scope>
    <source>
        <strain evidence="13 14">ET2</strain>
    </source>
</reference>
<organism evidence="13 14">
    <name type="scientific">Mariprofundus micogutta</name>
    <dbReference type="NCBI Taxonomy" id="1921010"/>
    <lineage>
        <taxon>Bacteria</taxon>
        <taxon>Pseudomonadati</taxon>
        <taxon>Pseudomonadota</taxon>
        <taxon>Candidatius Mariprofundia</taxon>
        <taxon>Mariprofundales</taxon>
        <taxon>Mariprofundaceae</taxon>
        <taxon>Mariprofundus</taxon>
    </lineage>
</organism>
<evidence type="ECO:0000256" key="9">
    <source>
        <dbReference type="SAM" id="SignalP"/>
    </source>
</evidence>
<evidence type="ECO:0000313" key="14">
    <source>
        <dbReference type="Proteomes" id="UP000231632"/>
    </source>
</evidence>
<evidence type="ECO:0000256" key="5">
    <source>
        <dbReference type="ARBA" id="ARBA00022960"/>
    </source>
</evidence>
<dbReference type="Gene3D" id="3.40.1190.10">
    <property type="entry name" value="Mur-like, catalytic domain"/>
    <property type="match status" value="1"/>
</dbReference>
<evidence type="ECO:0000256" key="8">
    <source>
        <dbReference type="ARBA" id="ARBA00023316"/>
    </source>
</evidence>
<dbReference type="RefSeq" id="WP_072660180.1">
    <property type="nucleotide sequence ID" value="NZ_BDFD01000016.1"/>
</dbReference>
<gene>
    <name evidence="13" type="ORF">MMIC_P1790</name>
</gene>
<dbReference type="PANTHER" id="PTHR43445:SF5">
    <property type="entry name" value="UDP-N-ACETYLMURAMATE--L-ALANYL-GAMMA-D-GLUTAMYL-MESO-2,6-DIAMINOHEPTANDIOATE LIGASE"/>
    <property type="match status" value="1"/>
</dbReference>
<dbReference type="AlphaFoldDB" id="A0A1L8CPG1"/>
<feature type="signal peptide" evidence="9">
    <location>
        <begin position="1"/>
        <end position="16"/>
    </location>
</feature>
<evidence type="ECO:0000259" key="11">
    <source>
        <dbReference type="Pfam" id="PF02875"/>
    </source>
</evidence>
<dbReference type="GO" id="GO:0008360">
    <property type="term" value="P:regulation of cell shape"/>
    <property type="evidence" value="ECO:0007669"/>
    <property type="project" value="UniProtKB-KW"/>
</dbReference>
<dbReference type="Pfam" id="PF02875">
    <property type="entry name" value="Mur_ligase_C"/>
    <property type="match status" value="1"/>
</dbReference>
<dbReference type="InterPro" id="IPR050061">
    <property type="entry name" value="MurCDEF_pg_biosynth"/>
</dbReference>
<dbReference type="GO" id="GO:0106418">
    <property type="term" value="F:UDP-N-acetylmuramate-L-alanyl-gamma-D-glutamyl-meso-2,6-diaminoheptanedioate ligase activity"/>
    <property type="evidence" value="ECO:0007669"/>
    <property type="project" value="UniProtKB-EC"/>
</dbReference>
<dbReference type="InterPro" id="IPR000713">
    <property type="entry name" value="Mur_ligase_N"/>
</dbReference>
<keyword evidence="4" id="KW-0067">ATP-binding</keyword>
<dbReference type="Gene3D" id="3.90.190.20">
    <property type="entry name" value="Mur ligase, C-terminal domain"/>
    <property type="match status" value="1"/>
</dbReference>
<evidence type="ECO:0000259" key="10">
    <source>
        <dbReference type="Pfam" id="PF01225"/>
    </source>
</evidence>
<dbReference type="Gene3D" id="3.40.50.720">
    <property type="entry name" value="NAD(P)-binding Rossmann-like Domain"/>
    <property type="match status" value="1"/>
</dbReference>
<dbReference type="InterPro" id="IPR013221">
    <property type="entry name" value="Mur_ligase_cen"/>
</dbReference>
<evidence type="ECO:0000256" key="4">
    <source>
        <dbReference type="ARBA" id="ARBA00022840"/>
    </source>
</evidence>
<feature type="domain" description="Mur ligase C-terminal" evidence="11">
    <location>
        <begin position="318"/>
        <end position="450"/>
    </location>
</feature>
<keyword evidence="8" id="KW-0961">Cell wall biogenesis/degradation</keyword>
<keyword evidence="6" id="KW-0573">Peptidoglycan synthesis</keyword>
<dbReference type="PANTHER" id="PTHR43445">
    <property type="entry name" value="UDP-N-ACETYLMURAMATE--L-ALANINE LIGASE-RELATED"/>
    <property type="match status" value="1"/>
</dbReference>
<sequence length="464" mass="49561">MSKHLHILGVCGTAMAAIAALAKAQGWIVTGSDAGVYPPMSDYLAELGVEIAAFSEENLNPAPDLCVIGNAMSRGNVEVEAILNRGLAYCSGPQFVGDHVLPGRHAVVVAGTHGKTTSSSLIAHVLEVAEQSPGFLIGGVPENFGGGARIGNAAPFVLEGDEYDTAFFDKRSKFLHYHARTLILNNLEYDHADIFPDLDAIKTQFHHLMRTVPADGVVIANADEADITDVIQRGCWSPVISFARFGHAEAEWQWQVLSEDGSLFRLYRDGSPVLEAAWDMIGVHNVANACAVAAAATSMGVEIETIKEAFESFSGIRRRMTLVGEAGGVKVFDDFAHHPTAITGMVSAARASMKKNGADGKLWVIVEPRSNTMRTRIHQERLPLCFDAADHVVFAAPSDRNLQPEEVLDAAAVCREIGSKASLIEDVGSIVDFVADGAASGDHVLVLSNGGFEGIHKRLLANLS</sequence>
<feature type="domain" description="Mur ligase central" evidence="12">
    <location>
        <begin position="109"/>
        <end position="296"/>
    </location>
</feature>
<dbReference type="STRING" id="1921010.MMIC_P1790"/>
<evidence type="ECO:0000256" key="1">
    <source>
        <dbReference type="ARBA" id="ARBA00022598"/>
    </source>
</evidence>
<dbReference type="GO" id="GO:0051301">
    <property type="term" value="P:cell division"/>
    <property type="evidence" value="ECO:0007669"/>
    <property type="project" value="UniProtKB-KW"/>
</dbReference>
<evidence type="ECO:0000256" key="3">
    <source>
        <dbReference type="ARBA" id="ARBA00022741"/>
    </source>
</evidence>
<evidence type="ECO:0000256" key="7">
    <source>
        <dbReference type="ARBA" id="ARBA00023306"/>
    </source>
</evidence>
<dbReference type="GO" id="GO:0005524">
    <property type="term" value="F:ATP binding"/>
    <property type="evidence" value="ECO:0007669"/>
    <property type="project" value="UniProtKB-KW"/>
</dbReference>
<feature type="domain" description="Mur ligase N-terminal catalytic" evidence="10">
    <location>
        <begin position="4"/>
        <end position="99"/>
    </location>
</feature>
<dbReference type="OrthoDB" id="5287829at2"/>